<dbReference type="Gene3D" id="3.30.420.10">
    <property type="entry name" value="Ribonuclease H-like superfamily/Ribonuclease H"/>
    <property type="match status" value="1"/>
</dbReference>
<dbReference type="Pfam" id="PF03184">
    <property type="entry name" value="DDE_1"/>
    <property type="match status" value="1"/>
</dbReference>
<feature type="domain" description="HTH psq-type" evidence="4">
    <location>
        <begin position="363"/>
        <end position="395"/>
    </location>
</feature>
<feature type="compositionally biased region" description="Low complexity" evidence="2">
    <location>
        <begin position="450"/>
        <end position="467"/>
    </location>
</feature>
<dbReference type="InterPro" id="IPR036397">
    <property type="entry name" value="RNaseH_sf"/>
</dbReference>
<evidence type="ECO:0000259" key="3">
    <source>
        <dbReference type="Pfam" id="PF03184"/>
    </source>
</evidence>
<evidence type="ECO:0000313" key="6">
    <source>
        <dbReference type="EMBL" id="CAG9566274.1"/>
    </source>
</evidence>
<evidence type="ECO:0000313" key="7">
    <source>
        <dbReference type="Proteomes" id="UP000789524"/>
    </source>
</evidence>
<feature type="domain" description="PiggyBac transposable element-derived protein" evidence="5">
    <location>
        <begin position="1197"/>
        <end position="1341"/>
    </location>
</feature>
<feature type="domain" description="DDE-1" evidence="3">
    <location>
        <begin position="45"/>
        <end position="170"/>
    </location>
</feature>
<feature type="compositionally biased region" description="Acidic residues" evidence="2">
    <location>
        <begin position="498"/>
        <end position="511"/>
    </location>
</feature>
<dbReference type="GO" id="GO:0005634">
    <property type="term" value="C:nucleus"/>
    <property type="evidence" value="ECO:0007669"/>
    <property type="project" value="UniProtKB-SubCell"/>
</dbReference>
<comment type="caution">
    <text evidence="6">The sequence shown here is derived from an EMBL/GenBank/DDBJ whole genome shotgun (WGS) entry which is preliminary data.</text>
</comment>
<evidence type="ECO:0000259" key="5">
    <source>
        <dbReference type="Pfam" id="PF13843"/>
    </source>
</evidence>
<sequence length="1444" mass="163173">MQAKDIWNVDESGITTVQKPDRVIARRGHKQVSAMTSAERGTLVTIALAGNALGNHIPPMFIFPRKRFNDHFIRDGSIGSIGTANGSGWMQEEDFYIFLTFFKDQVRPSKENKVLLLLDNHASHTAVKNIEFCKENGIILLTFPPHCTQKLQPMDRAVFGSVKKAVNTACDDWMRSNFLPTLPADPPSKDLIDLLVPPPNFNPDDLIVNSQDQGEPARIETQNTPNLVVEPGPLSDDSLNLNLPENNYPAFLKIMARPAVQKAPEKSTKKTSKKRKHEEEDDKMLTEAFKILTETSQATDTYFSYGQHIANELRKYDNHTLIYVKQAINNIIFEADLGRYSPMYGYTSQEPQNLSNNNSLAKKMNKAFEAVQSKNMGYKKAAKTFTVPRSTLRRLAKCTGESLDSVGYKPLRGRGRGRGRGKNPTVATVTQRSSLRREVTDRSEADTEPASTSSASQSTAIIDSSISLTSAPNAEPDPLPCTSRNIDQNSTLVNDETSNIEDSENTVEEDNTDCEVDVQSFRDDESGKKCFFCEKVNIKRKGRQMYCRKIKNKMPFLEKIKNYSTELGDIEMLLKIQEETNSVNDAFLAYHNICSVNYFAKYQRKTNPPPSNDWATKREGHKIARERLINYIQQEVITNRRVMSLAHLKYCYAEFVKEMYEHANLEATTFSNKALKDYIQTQLRHKISLVNISNQQFVISSEVDIEATDDEEINFIDSEVLNEGECDVPKWLDLFWTTALNGIGKESCDRVQRLSSCYSQDSIYSITREEELNIIKRNDASTEAQQNLSVNVRDLTGRRKRSFEEQTFENVLYAKQRRPEFWRSSDDFMEGAPEGSLGTATKSGWINTDITNVLYCDTTNLYPTSNTRGVKLMDARVAGLSAGCHGMPRNAAGCHYTTCRAILCHAMVNKYIKKTKQGTCDENAMQTAIDLCKSGESIKSTTKKYGLAYATLYRHIKTGIAASKLGRFPFIYAKKNNLNYPKNWDKYEKAGDDWLSSFLSRHHQISLRTPEAPSVERAKGFNRREVGRFYANLETLTVKHDIDASRLYNMDETGPQPQISRLKLSVNDIISHLEDNDDVLSADIYITPPDNYDKSDEDSGDEESSNINHLSRQQLLAQAEFRATVSSQSNLDIIESVSNEVSIDNNTHGDLSVQPPAKKKKMSSYPKVEESRYSSEDRENIRATTFLRTPRYSWASTGNTHPELGVGASVVLDLISKLPPGTYSFYMDNYFTSLPLLDEIKTLGHDATGTVRANRVEKAPLKEAKDMKKMSRGSFDQCTDTLTNITLVRYNDNNIVTVASTECGVEPLAKLYKLSPASQNNQHDYLSFTRHVVTTYLQTFPENSSSVKKPIPRSSLAVIKRVPVDIRVSPIRKLCDDLTTSFANASPQEILAIPTVKQTRKNYTEKKPFFTSSFYKIELEEREQLNRTKKCSYPNDPKLKKNSK</sequence>
<evidence type="ECO:0000256" key="2">
    <source>
        <dbReference type="SAM" id="MobiDB-lite"/>
    </source>
</evidence>
<feature type="compositionally biased region" description="Basic residues" evidence="2">
    <location>
        <begin position="411"/>
        <end position="421"/>
    </location>
</feature>
<gene>
    <name evidence="6" type="ORF">DCHRY22_LOCUS6946</name>
</gene>
<protein>
    <submittedName>
        <fullName evidence="6">(African queen) hypothetical protein</fullName>
    </submittedName>
</protein>
<dbReference type="EMBL" id="CAKASE010000056">
    <property type="protein sequence ID" value="CAG9566274.1"/>
    <property type="molecule type" value="Genomic_DNA"/>
</dbReference>
<evidence type="ECO:0000259" key="4">
    <source>
        <dbReference type="Pfam" id="PF05225"/>
    </source>
</evidence>
<feature type="region of interest" description="Disordered" evidence="2">
    <location>
        <begin position="212"/>
        <end position="235"/>
    </location>
</feature>
<organism evidence="6 7">
    <name type="scientific">Danaus chrysippus</name>
    <name type="common">African queen</name>
    <dbReference type="NCBI Taxonomy" id="151541"/>
    <lineage>
        <taxon>Eukaryota</taxon>
        <taxon>Metazoa</taxon>
        <taxon>Ecdysozoa</taxon>
        <taxon>Arthropoda</taxon>
        <taxon>Hexapoda</taxon>
        <taxon>Insecta</taxon>
        <taxon>Pterygota</taxon>
        <taxon>Neoptera</taxon>
        <taxon>Endopterygota</taxon>
        <taxon>Lepidoptera</taxon>
        <taxon>Glossata</taxon>
        <taxon>Ditrysia</taxon>
        <taxon>Papilionoidea</taxon>
        <taxon>Nymphalidae</taxon>
        <taxon>Danainae</taxon>
        <taxon>Danaini</taxon>
        <taxon>Danaina</taxon>
        <taxon>Danaus</taxon>
        <taxon>Anosia</taxon>
    </lineage>
</organism>
<reference evidence="6" key="1">
    <citation type="submission" date="2021-09" db="EMBL/GenBank/DDBJ databases">
        <authorList>
            <person name="Martin H S."/>
        </authorList>
    </citation>
    <scope>NUCLEOTIDE SEQUENCE</scope>
</reference>
<accession>A0A8J2W3G7</accession>
<feature type="compositionally biased region" description="Basic and acidic residues" evidence="2">
    <location>
        <begin position="435"/>
        <end position="445"/>
    </location>
</feature>
<dbReference type="InterPro" id="IPR007889">
    <property type="entry name" value="HTH_Psq"/>
</dbReference>
<dbReference type="Gene3D" id="1.10.10.60">
    <property type="entry name" value="Homeodomain-like"/>
    <property type="match status" value="1"/>
</dbReference>
<dbReference type="SUPFAM" id="SSF46689">
    <property type="entry name" value="Homeodomain-like"/>
    <property type="match status" value="1"/>
</dbReference>
<evidence type="ECO:0000256" key="1">
    <source>
        <dbReference type="ARBA" id="ARBA00004123"/>
    </source>
</evidence>
<dbReference type="InterPro" id="IPR004875">
    <property type="entry name" value="DDE_SF_endonuclease_dom"/>
</dbReference>
<dbReference type="PANTHER" id="PTHR47055">
    <property type="entry name" value="DDE_TNP_1_7 DOMAIN-CONTAINING PROTEIN"/>
    <property type="match status" value="1"/>
</dbReference>
<feature type="region of interest" description="Disordered" evidence="2">
    <location>
        <begin position="1088"/>
        <end position="1111"/>
    </location>
</feature>
<dbReference type="Pfam" id="PF13843">
    <property type="entry name" value="DDE_Tnp_1_7"/>
    <property type="match status" value="1"/>
</dbReference>
<dbReference type="PANTHER" id="PTHR47055:SF3">
    <property type="entry name" value="PHORBOL-ESTER_DAG-TYPE DOMAIN-CONTAINING PROTEIN"/>
    <property type="match status" value="1"/>
</dbReference>
<feature type="compositionally biased region" description="Polar residues" evidence="2">
    <location>
        <begin position="482"/>
        <end position="497"/>
    </location>
</feature>
<dbReference type="InterPro" id="IPR009057">
    <property type="entry name" value="Homeodomain-like_sf"/>
</dbReference>
<feature type="region of interest" description="Disordered" evidence="2">
    <location>
        <begin position="259"/>
        <end position="281"/>
    </location>
</feature>
<dbReference type="InterPro" id="IPR052638">
    <property type="entry name" value="PiggyBac_TE-derived"/>
</dbReference>
<feature type="compositionally biased region" description="Acidic residues" evidence="2">
    <location>
        <begin position="1095"/>
        <end position="1104"/>
    </location>
</feature>
<dbReference type="GO" id="GO:0043565">
    <property type="term" value="F:sequence-specific DNA binding"/>
    <property type="evidence" value="ECO:0007669"/>
    <property type="project" value="TreeGrafter"/>
</dbReference>
<proteinExistence type="predicted"/>
<dbReference type="Proteomes" id="UP000789524">
    <property type="component" value="Unassembled WGS sequence"/>
</dbReference>
<dbReference type="OrthoDB" id="10057240at2759"/>
<feature type="region of interest" description="Disordered" evidence="2">
    <location>
        <begin position="406"/>
        <end position="511"/>
    </location>
</feature>
<dbReference type="InterPro" id="IPR029526">
    <property type="entry name" value="PGBD"/>
</dbReference>
<dbReference type="Pfam" id="PF05225">
    <property type="entry name" value="HTH_psq"/>
    <property type="match status" value="1"/>
</dbReference>
<feature type="region of interest" description="Disordered" evidence="2">
    <location>
        <begin position="1144"/>
        <end position="1163"/>
    </location>
</feature>
<name>A0A8J2W3G7_9NEOP</name>
<comment type="subcellular location">
    <subcellularLocation>
        <location evidence="1">Nucleus</location>
    </subcellularLocation>
</comment>
<keyword evidence="7" id="KW-1185">Reference proteome</keyword>